<keyword evidence="3" id="KW-0449">Lipoprotein</keyword>
<name>A0A1S2N8Q7_9BURK</name>
<feature type="signal peptide" evidence="2">
    <location>
        <begin position="1"/>
        <end position="20"/>
    </location>
</feature>
<dbReference type="EMBL" id="JRYB01000001">
    <property type="protein sequence ID" value="OIJ41243.1"/>
    <property type="molecule type" value="Genomic_DNA"/>
</dbReference>
<feature type="chain" id="PRO_5010335165" evidence="2">
    <location>
        <begin position="21"/>
        <end position="146"/>
    </location>
</feature>
<dbReference type="Proteomes" id="UP000180246">
    <property type="component" value="Unassembled WGS sequence"/>
</dbReference>
<feature type="compositionally biased region" description="Polar residues" evidence="1">
    <location>
        <begin position="41"/>
        <end position="51"/>
    </location>
</feature>
<comment type="caution">
    <text evidence="3">The sequence shown here is derived from an EMBL/GenBank/DDBJ whole genome shotgun (WGS) entry which is preliminary data.</text>
</comment>
<reference evidence="3 4" key="1">
    <citation type="submission" date="2014-10" db="EMBL/GenBank/DDBJ databases">
        <authorList>
            <person name="Seo M.-J."/>
            <person name="Seok Y.J."/>
            <person name="Cha I.-T."/>
        </authorList>
    </citation>
    <scope>NUCLEOTIDE SEQUENCE [LARGE SCALE GENOMIC DNA]</scope>
    <source>
        <strain evidence="3 4">NEU</strain>
    </source>
</reference>
<gene>
    <name evidence="3" type="ORF">LO55_3422</name>
</gene>
<evidence type="ECO:0000256" key="1">
    <source>
        <dbReference type="SAM" id="MobiDB-lite"/>
    </source>
</evidence>
<evidence type="ECO:0000313" key="3">
    <source>
        <dbReference type="EMBL" id="OIJ41243.1"/>
    </source>
</evidence>
<feature type="region of interest" description="Disordered" evidence="1">
    <location>
        <begin position="38"/>
        <end position="146"/>
    </location>
</feature>
<evidence type="ECO:0000256" key="2">
    <source>
        <dbReference type="SAM" id="SignalP"/>
    </source>
</evidence>
<accession>A0A1S2N8Q7</accession>
<dbReference type="PROSITE" id="PS51257">
    <property type="entry name" value="PROKAR_LIPOPROTEIN"/>
    <property type="match status" value="1"/>
</dbReference>
<evidence type="ECO:0000313" key="4">
    <source>
        <dbReference type="Proteomes" id="UP000180246"/>
    </source>
</evidence>
<proteinExistence type="predicted"/>
<dbReference type="AlphaFoldDB" id="A0A1S2N8Q7"/>
<feature type="compositionally biased region" description="Gly residues" evidence="1">
    <location>
        <begin position="68"/>
        <end position="80"/>
    </location>
</feature>
<protein>
    <submittedName>
        <fullName evidence="3">Putative lipoprotein</fullName>
    </submittedName>
</protein>
<organism evidence="3 4">
    <name type="scientific">Massilia timonae</name>
    <dbReference type="NCBI Taxonomy" id="47229"/>
    <lineage>
        <taxon>Bacteria</taxon>
        <taxon>Pseudomonadati</taxon>
        <taxon>Pseudomonadota</taxon>
        <taxon>Betaproteobacteria</taxon>
        <taxon>Burkholderiales</taxon>
        <taxon>Oxalobacteraceae</taxon>
        <taxon>Telluria group</taxon>
        <taxon>Massilia</taxon>
    </lineage>
</organism>
<sequence length="146" mass="13968">MKRFDASVLGAVALLASALAACDRGQAPAANGVIQTKYPGQVSSGGMTSGQLMARTARPETDATYAGGTPGIAGGSGGNTSGAETGGETRETGQGPSSGVTQPSSAGRPGSELPSGENRPVAPAPGSTEAPAANNAAPQGQSGGTR</sequence>
<dbReference type="RefSeq" id="WP_071363829.1">
    <property type="nucleotide sequence ID" value="NZ_JRYB01000001.1"/>
</dbReference>
<keyword evidence="2" id="KW-0732">Signal</keyword>